<dbReference type="Pfam" id="PF00440">
    <property type="entry name" value="TetR_N"/>
    <property type="match status" value="1"/>
</dbReference>
<dbReference type="Gene3D" id="1.10.357.10">
    <property type="entry name" value="Tetracycline Repressor, domain 2"/>
    <property type="match status" value="1"/>
</dbReference>
<proteinExistence type="predicted"/>
<keyword evidence="5" id="KW-0175">Coiled coil</keyword>
<evidence type="ECO:0000256" key="4">
    <source>
        <dbReference type="PROSITE-ProRule" id="PRU00335"/>
    </source>
</evidence>
<evidence type="ECO:0000313" key="8">
    <source>
        <dbReference type="Proteomes" id="UP001252875"/>
    </source>
</evidence>
<keyword evidence="8" id="KW-1185">Reference proteome</keyword>
<dbReference type="PRINTS" id="PR00455">
    <property type="entry name" value="HTHTETR"/>
</dbReference>
<evidence type="ECO:0000256" key="5">
    <source>
        <dbReference type="SAM" id="Coils"/>
    </source>
</evidence>
<gene>
    <name evidence="7" type="ORF">P7D85_01990</name>
</gene>
<reference evidence="7 8" key="1">
    <citation type="submission" date="2023-03" db="EMBL/GenBank/DDBJ databases">
        <authorList>
            <person name="Shen W."/>
            <person name="Cai J."/>
        </authorList>
    </citation>
    <scope>NUCLEOTIDE SEQUENCE [LARGE SCALE GENOMIC DNA]</scope>
    <source>
        <strain evidence="7 8">D6-4</strain>
    </source>
</reference>
<dbReference type="InterPro" id="IPR009057">
    <property type="entry name" value="Homeodomain-like_sf"/>
</dbReference>
<protein>
    <submittedName>
        <fullName evidence="7">TetR/AcrR family transcriptional regulator</fullName>
    </submittedName>
</protein>
<dbReference type="SUPFAM" id="SSF48498">
    <property type="entry name" value="Tetracyclin repressor-like, C-terminal domain"/>
    <property type="match status" value="1"/>
</dbReference>
<feature type="DNA-binding region" description="H-T-H motif" evidence="4">
    <location>
        <begin position="27"/>
        <end position="46"/>
    </location>
</feature>
<organism evidence="7 8">
    <name type="scientific">Enterococcus hulanensis</name>
    <dbReference type="NCBI Taxonomy" id="2559929"/>
    <lineage>
        <taxon>Bacteria</taxon>
        <taxon>Bacillati</taxon>
        <taxon>Bacillota</taxon>
        <taxon>Bacilli</taxon>
        <taxon>Lactobacillales</taxon>
        <taxon>Enterococcaceae</taxon>
        <taxon>Enterococcus</taxon>
    </lineage>
</organism>
<feature type="domain" description="HTH tetR-type" evidence="6">
    <location>
        <begin position="4"/>
        <end position="64"/>
    </location>
</feature>
<evidence type="ECO:0000256" key="1">
    <source>
        <dbReference type="ARBA" id="ARBA00023015"/>
    </source>
</evidence>
<dbReference type="PANTHER" id="PTHR47506:SF1">
    <property type="entry name" value="HTH-TYPE TRANSCRIPTIONAL REGULATOR YJDC"/>
    <property type="match status" value="1"/>
</dbReference>
<evidence type="ECO:0000256" key="2">
    <source>
        <dbReference type="ARBA" id="ARBA00023125"/>
    </source>
</evidence>
<dbReference type="Proteomes" id="UP001252875">
    <property type="component" value="Unassembled WGS sequence"/>
</dbReference>
<dbReference type="SUPFAM" id="SSF46689">
    <property type="entry name" value="Homeodomain-like"/>
    <property type="match status" value="1"/>
</dbReference>
<accession>A0ABU3EUH3</accession>
<evidence type="ECO:0000256" key="3">
    <source>
        <dbReference type="ARBA" id="ARBA00023163"/>
    </source>
</evidence>
<sequence>MSKPNTKEKILLSALELFSTKGYEGTSVRDLARAVGIRESSLYKHFKNKQAIFDAILEYMESYHNEKMKEMAIPLGEIEEVAGEYSAFSLDHLYQISSALFLMSFKDKVEIQFRRMLTIEQFSNPEIKKSYKKYFISDILNYQTTLFSKMIQQGRFIDCDPKVLALQFYSPIYTLLALYEGQLDKEEEALSILKEHISQFEKSYRGEGK</sequence>
<dbReference type="InterPro" id="IPR036271">
    <property type="entry name" value="Tet_transcr_reg_TetR-rel_C_sf"/>
</dbReference>
<comment type="caution">
    <text evidence="7">The sequence shown here is derived from an EMBL/GenBank/DDBJ whole genome shotgun (WGS) entry which is preliminary data.</text>
</comment>
<keyword evidence="2 4" id="KW-0238">DNA-binding</keyword>
<keyword evidence="1" id="KW-0805">Transcription regulation</keyword>
<dbReference type="PROSITE" id="PS50977">
    <property type="entry name" value="HTH_TETR_2"/>
    <property type="match status" value="1"/>
</dbReference>
<dbReference type="EMBL" id="JARPYI010000001">
    <property type="protein sequence ID" value="MDT2598525.1"/>
    <property type="molecule type" value="Genomic_DNA"/>
</dbReference>
<dbReference type="RefSeq" id="WP_137662508.1">
    <property type="nucleotide sequence ID" value="NZ_BJED01000001.1"/>
</dbReference>
<evidence type="ECO:0000313" key="7">
    <source>
        <dbReference type="EMBL" id="MDT2598525.1"/>
    </source>
</evidence>
<dbReference type="InterPro" id="IPR001647">
    <property type="entry name" value="HTH_TetR"/>
</dbReference>
<evidence type="ECO:0000259" key="6">
    <source>
        <dbReference type="PROSITE" id="PS50977"/>
    </source>
</evidence>
<name>A0ABU3EUH3_9ENTE</name>
<feature type="coiled-coil region" evidence="5">
    <location>
        <begin position="176"/>
        <end position="203"/>
    </location>
</feature>
<dbReference type="PANTHER" id="PTHR47506">
    <property type="entry name" value="TRANSCRIPTIONAL REGULATORY PROTEIN"/>
    <property type="match status" value="1"/>
</dbReference>
<keyword evidence="3" id="KW-0804">Transcription</keyword>